<dbReference type="HOGENOM" id="CLU_089876_11_0_11"/>
<keyword evidence="5" id="KW-1185">Reference proteome</keyword>
<evidence type="ECO:0000313" key="4">
    <source>
        <dbReference type="EMBL" id="ACV05278.1"/>
    </source>
</evidence>
<feature type="compositionally biased region" description="Gly residues" evidence="2">
    <location>
        <begin position="149"/>
        <end position="159"/>
    </location>
</feature>
<evidence type="ECO:0000256" key="2">
    <source>
        <dbReference type="SAM" id="MobiDB-lite"/>
    </source>
</evidence>
<dbReference type="Pfam" id="PF03061">
    <property type="entry name" value="4HBT"/>
    <property type="match status" value="1"/>
</dbReference>
<dbReference type="RefSeq" id="WP_012801697.1">
    <property type="nucleotide sequence ID" value="NC_013169.1"/>
</dbReference>
<dbReference type="PANTHER" id="PTHR42856:SF1">
    <property type="entry name" value="ACYL-COENZYME A THIOESTERASE PAAI"/>
    <property type="match status" value="1"/>
</dbReference>
<name>C7NJE8_KYTSD</name>
<dbReference type="eggNOG" id="COG2050">
    <property type="taxonomic scope" value="Bacteria"/>
</dbReference>
<proteinExistence type="predicted"/>
<dbReference type="InterPro" id="IPR006683">
    <property type="entry name" value="Thioestr_dom"/>
</dbReference>
<feature type="compositionally biased region" description="Low complexity" evidence="2">
    <location>
        <begin position="138"/>
        <end position="148"/>
    </location>
</feature>
<reference evidence="4 5" key="1">
    <citation type="journal article" date="2009" name="Stand. Genomic Sci.">
        <title>Complete genome sequence of Kytococcus sedentarius type strain (541).</title>
        <authorList>
            <person name="Sims D."/>
            <person name="Brettin T."/>
            <person name="Detter J.C."/>
            <person name="Han C."/>
            <person name="Lapidus A."/>
            <person name="Copeland A."/>
            <person name="Glavina Del Rio T."/>
            <person name="Nolan M."/>
            <person name="Chen F."/>
            <person name="Lucas S."/>
            <person name="Tice H."/>
            <person name="Cheng J.F."/>
            <person name="Bruce D."/>
            <person name="Goodwin L."/>
            <person name="Pitluck S."/>
            <person name="Ovchinnikova G."/>
            <person name="Pati A."/>
            <person name="Ivanova N."/>
            <person name="Mavrommatis K."/>
            <person name="Chen A."/>
            <person name="Palaniappan K."/>
            <person name="D'haeseleer P."/>
            <person name="Chain P."/>
            <person name="Bristow J."/>
            <person name="Eisen J.A."/>
            <person name="Markowitz V."/>
            <person name="Hugenholtz P."/>
            <person name="Schneider S."/>
            <person name="Goker M."/>
            <person name="Pukall R."/>
            <person name="Kyrpides N.C."/>
            <person name="Klenk H.P."/>
        </authorList>
    </citation>
    <scope>NUCLEOTIDE SEQUENCE [LARGE SCALE GENOMIC DNA]</scope>
    <source>
        <strain evidence="5">ATCC 14392 / DSM 20547 / JCM 11482 / CCUG 33030 / NBRC 15357 / NCTC 11040 / CCM 314 / 541</strain>
    </source>
</reference>
<feature type="domain" description="Thioesterase" evidence="3">
    <location>
        <begin position="63"/>
        <end position="130"/>
    </location>
</feature>
<dbReference type="STRING" id="478801.Ksed_01900"/>
<dbReference type="InterPro" id="IPR003736">
    <property type="entry name" value="PAAI_dom"/>
</dbReference>
<dbReference type="Gene3D" id="3.10.129.10">
    <property type="entry name" value="Hotdog Thioesterase"/>
    <property type="match status" value="1"/>
</dbReference>
<feature type="region of interest" description="Disordered" evidence="2">
    <location>
        <begin position="134"/>
        <end position="182"/>
    </location>
</feature>
<gene>
    <name evidence="4" type="ordered locus">Ksed_01900</name>
</gene>
<dbReference type="KEGG" id="kse:Ksed_01900"/>
<evidence type="ECO:0000313" key="5">
    <source>
        <dbReference type="Proteomes" id="UP000006666"/>
    </source>
</evidence>
<evidence type="ECO:0000259" key="3">
    <source>
        <dbReference type="Pfam" id="PF03061"/>
    </source>
</evidence>
<accession>C7NJE8</accession>
<dbReference type="GO" id="GO:0016289">
    <property type="term" value="F:acyl-CoA hydrolase activity"/>
    <property type="evidence" value="ECO:0007669"/>
    <property type="project" value="TreeGrafter"/>
</dbReference>
<dbReference type="CDD" id="cd03443">
    <property type="entry name" value="PaaI_thioesterase"/>
    <property type="match status" value="1"/>
</dbReference>
<protein>
    <submittedName>
        <fullName evidence="4">Uncharacterized conserved protein</fullName>
    </submittedName>
</protein>
<dbReference type="SUPFAM" id="SSF54637">
    <property type="entry name" value="Thioesterase/thiol ester dehydrase-isomerase"/>
    <property type="match status" value="1"/>
</dbReference>
<dbReference type="AlphaFoldDB" id="C7NJE8"/>
<dbReference type="InterPro" id="IPR052723">
    <property type="entry name" value="Acyl-CoA_thioesterase_PaaI"/>
</dbReference>
<keyword evidence="1" id="KW-0378">Hydrolase</keyword>
<dbReference type="Proteomes" id="UP000006666">
    <property type="component" value="Chromosome"/>
</dbReference>
<dbReference type="PANTHER" id="PTHR42856">
    <property type="entry name" value="ACYL-COENZYME A THIOESTERASE PAAI"/>
    <property type="match status" value="1"/>
</dbReference>
<sequence>MTWHDGLRSTASDGTDLGHVRGMWEVDGASRHMGIEVLDLDRVDGLGQSVASMTITDTMVNGHGTTHGGMVFTFCDSVFALTCNSSGVTTVAAHCDIDFLAATQLGDVLVGVGTERFRWGRNGMTDVVVRRAPRAGERPAGSAATGQGAADGQGAGDGQGTADNAAPTPLRGGGPVPTDLETWPVVAVFTGRSKALPPR</sequence>
<dbReference type="InterPro" id="IPR029069">
    <property type="entry name" value="HotDog_dom_sf"/>
</dbReference>
<dbReference type="EMBL" id="CP001686">
    <property type="protein sequence ID" value="ACV05278.1"/>
    <property type="molecule type" value="Genomic_DNA"/>
</dbReference>
<organism evidence="4 5">
    <name type="scientific">Kytococcus sedentarius (strain ATCC 14392 / DSM 20547 / JCM 11482 / CCUG 33030 / NBRC 15357 / NCTC 11040 / CCM 314 / 541)</name>
    <name type="common">Micrococcus sedentarius</name>
    <dbReference type="NCBI Taxonomy" id="478801"/>
    <lineage>
        <taxon>Bacteria</taxon>
        <taxon>Bacillati</taxon>
        <taxon>Actinomycetota</taxon>
        <taxon>Actinomycetes</taxon>
        <taxon>Micrococcales</taxon>
        <taxon>Kytococcaceae</taxon>
        <taxon>Kytococcus</taxon>
    </lineage>
</organism>
<evidence type="ECO:0000256" key="1">
    <source>
        <dbReference type="ARBA" id="ARBA00022801"/>
    </source>
</evidence>
<dbReference type="NCBIfam" id="TIGR00369">
    <property type="entry name" value="unchar_dom_1"/>
    <property type="match status" value="1"/>
</dbReference>